<proteinExistence type="predicted"/>
<reference evidence="1 2" key="1">
    <citation type="submission" date="2018-04" db="EMBL/GenBank/DDBJ databases">
        <authorList>
            <person name="Vogel A."/>
        </authorList>
    </citation>
    <scope>NUCLEOTIDE SEQUENCE [LARGE SCALE GENOMIC DNA]</scope>
</reference>
<dbReference type="EMBL" id="OOIL02000462">
    <property type="protein sequence ID" value="VFQ65552.1"/>
    <property type="molecule type" value="Genomic_DNA"/>
</dbReference>
<accession>A0A484KU41</accession>
<evidence type="ECO:0000313" key="1">
    <source>
        <dbReference type="EMBL" id="VFQ65552.1"/>
    </source>
</evidence>
<gene>
    <name evidence="1" type="ORF">CCAM_LOCUS7328</name>
</gene>
<sequence>MFGVEGAYSANSERVASDVVNTLLECDFHIRAQGEITPSIEFTEILKVLRVYLDFGFHTLTETIDTHSVYGLILNVLFELRACHVIPVFVRMSGLHLTEEQKRLDRASMLVPLLEANNLMEASTWILNNMDVFDHTVPFWDTEMLIIALVVYSKGEGVQETFSRVLQHVNAHPSLTSEQVKDLIMLLYRRVCDEELVSVSEVKNHVTKLFDKVWKPFCEGNGVYWIEIPSRSAVDDTFSD</sequence>
<keyword evidence="2" id="KW-1185">Reference proteome</keyword>
<protein>
    <submittedName>
        <fullName evidence="1">Uncharacterized protein</fullName>
    </submittedName>
</protein>
<name>A0A484KU41_9ASTE</name>
<dbReference type="AlphaFoldDB" id="A0A484KU41"/>
<organism evidence="1 2">
    <name type="scientific">Cuscuta campestris</name>
    <dbReference type="NCBI Taxonomy" id="132261"/>
    <lineage>
        <taxon>Eukaryota</taxon>
        <taxon>Viridiplantae</taxon>
        <taxon>Streptophyta</taxon>
        <taxon>Embryophyta</taxon>
        <taxon>Tracheophyta</taxon>
        <taxon>Spermatophyta</taxon>
        <taxon>Magnoliopsida</taxon>
        <taxon>eudicotyledons</taxon>
        <taxon>Gunneridae</taxon>
        <taxon>Pentapetalae</taxon>
        <taxon>asterids</taxon>
        <taxon>lamiids</taxon>
        <taxon>Solanales</taxon>
        <taxon>Convolvulaceae</taxon>
        <taxon>Cuscuteae</taxon>
        <taxon>Cuscuta</taxon>
        <taxon>Cuscuta subgen. Grammica</taxon>
        <taxon>Cuscuta sect. Cleistogrammica</taxon>
    </lineage>
</organism>
<dbReference type="Proteomes" id="UP000595140">
    <property type="component" value="Unassembled WGS sequence"/>
</dbReference>
<evidence type="ECO:0000313" key="2">
    <source>
        <dbReference type="Proteomes" id="UP000595140"/>
    </source>
</evidence>